<evidence type="ECO:0000313" key="3">
    <source>
        <dbReference type="EMBL" id="CAG9782006.1"/>
    </source>
</evidence>
<protein>
    <submittedName>
        <fullName evidence="3">Uncharacterized protein</fullName>
    </submittedName>
</protein>
<reference evidence="3" key="2">
    <citation type="submission" date="2022-10" db="EMBL/GenBank/DDBJ databases">
        <authorList>
            <consortium name="ENA_rothamsted_submissions"/>
            <consortium name="culmorum"/>
            <person name="King R."/>
        </authorList>
    </citation>
    <scope>NUCLEOTIDE SEQUENCE</scope>
</reference>
<reference evidence="3" key="1">
    <citation type="submission" date="2021-12" db="EMBL/GenBank/DDBJ databases">
        <authorList>
            <person name="King R."/>
        </authorList>
    </citation>
    <scope>NUCLEOTIDE SEQUENCE</scope>
</reference>
<dbReference type="AlphaFoldDB" id="A0A9N9N1V6"/>
<evidence type="ECO:0000256" key="2">
    <source>
        <dbReference type="SAM" id="MobiDB-lite"/>
    </source>
</evidence>
<dbReference type="Proteomes" id="UP001153714">
    <property type="component" value="Chromosome 1"/>
</dbReference>
<dbReference type="SMART" id="SM00150">
    <property type="entry name" value="SPEC"/>
    <property type="match status" value="1"/>
</dbReference>
<dbReference type="InterPro" id="IPR051336">
    <property type="entry name" value="RhoGEF_Guanine_NuclExch_SF"/>
</dbReference>
<dbReference type="PANTHER" id="PTHR22826">
    <property type="entry name" value="RHO GUANINE EXCHANGE FACTOR-RELATED"/>
    <property type="match status" value="1"/>
</dbReference>
<proteinExistence type="predicted"/>
<keyword evidence="4" id="KW-1185">Reference proteome</keyword>
<dbReference type="PANTHER" id="PTHR22826:SF117">
    <property type="entry name" value="PLECKSTRIN HOMOLOGY DOMAIN-CONTAINING FAMILY G MEMBER 4B-RELATED"/>
    <property type="match status" value="1"/>
</dbReference>
<dbReference type="Gene3D" id="1.20.58.60">
    <property type="match status" value="1"/>
</dbReference>
<name>A0A9N9N1V6_9NEOP</name>
<organism evidence="3 4">
    <name type="scientific">Diatraea saccharalis</name>
    <name type="common">sugarcane borer</name>
    <dbReference type="NCBI Taxonomy" id="40085"/>
    <lineage>
        <taxon>Eukaryota</taxon>
        <taxon>Metazoa</taxon>
        <taxon>Ecdysozoa</taxon>
        <taxon>Arthropoda</taxon>
        <taxon>Hexapoda</taxon>
        <taxon>Insecta</taxon>
        <taxon>Pterygota</taxon>
        <taxon>Neoptera</taxon>
        <taxon>Endopterygota</taxon>
        <taxon>Lepidoptera</taxon>
        <taxon>Glossata</taxon>
        <taxon>Ditrysia</taxon>
        <taxon>Pyraloidea</taxon>
        <taxon>Crambidae</taxon>
        <taxon>Crambinae</taxon>
        <taxon>Diatraea</taxon>
    </lineage>
</organism>
<dbReference type="GO" id="GO:0007411">
    <property type="term" value="P:axon guidance"/>
    <property type="evidence" value="ECO:0007669"/>
    <property type="project" value="TreeGrafter"/>
</dbReference>
<gene>
    <name evidence="3" type="ORF">DIATSA_LOCUS305</name>
</gene>
<dbReference type="EMBL" id="OU893332">
    <property type="protein sequence ID" value="CAG9782006.1"/>
    <property type="molecule type" value="Genomic_DNA"/>
</dbReference>
<dbReference type="SUPFAM" id="SSF46966">
    <property type="entry name" value="Spectrin repeat"/>
    <property type="match status" value="1"/>
</dbReference>
<dbReference type="GO" id="GO:0019898">
    <property type="term" value="C:extrinsic component of membrane"/>
    <property type="evidence" value="ECO:0007669"/>
    <property type="project" value="TreeGrafter"/>
</dbReference>
<dbReference type="GO" id="GO:0005886">
    <property type="term" value="C:plasma membrane"/>
    <property type="evidence" value="ECO:0007669"/>
    <property type="project" value="TreeGrafter"/>
</dbReference>
<dbReference type="GO" id="GO:0005085">
    <property type="term" value="F:guanyl-nucleotide exchange factor activity"/>
    <property type="evidence" value="ECO:0007669"/>
    <property type="project" value="UniProtKB-KW"/>
</dbReference>
<accession>A0A9N9N1V6</accession>
<evidence type="ECO:0000256" key="1">
    <source>
        <dbReference type="ARBA" id="ARBA00022658"/>
    </source>
</evidence>
<dbReference type="OrthoDB" id="10256089at2759"/>
<keyword evidence="1" id="KW-0344">Guanine-nucleotide releasing factor</keyword>
<dbReference type="GO" id="GO:0005737">
    <property type="term" value="C:cytoplasm"/>
    <property type="evidence" value="ECO:0007669"/>
    <property type="project" value="TreeGrafter"/>
</dbReference>
<feature type="region of interest" description="Disordered" evidence="2">
    <location>
        <begin position="129"/>
        <end position="148"/>
    </location>
</feature>
<dbReference type="InterPro" id="IPR018159">
    <property type="entry name" value="Spectrin/alpha-actinin"/>
</dbReference>
<sequence>MCRKLENVQNEMMEEEYPLLLPQFNNRKKAPLYDHERAALRYSKVMVAEAYASAVGGWGAQCAVALQLATGQGGAPCNDPRALEQHAQRHRQLYEHMCQAYTEVHSTSKKLLYQLDHLVQVCHQTDPADMQSDGSVSTAGSSGGDPAADYSSGANHVLAVIHQILGHHRALEARYHQARLKLHQRLALLLYKEDCRQVLDWLANHGDVFLQKNTGVGRNLHKARVYQKSHEHFENVAQNTYTNAEKLLAAAEELARSGECDPEEVLGVARDLEAHVAAFAARVDRRRRRLDLAVLLYTHEKELVQWLDTLRSGGGVCAADDTPEAARRALEQCAQHRAASLDACAATIAQGEALLQDLRRAALLPDVFMWSERDGRSRINQRRLALLHLYRKHEENCFNCQTREFVIRLRNYFDRESQNGGPILPITSVVERVADALDIGQRTVRRITKEKYGETGTEENKLHTPKKRKRAKLVVGIDSFDADAIRRHVYGYYLRNKYPTRKKLVHSLKEAGLFFSGESSLT</sequence>
<evidence type="ECO:0000313" key="4">
    <source>
        <dbReference type="Proteomes" id="UP001153714"/>
    </source>
</evidence>